<evidence type="ECO:0000313" key="1">
    <source>
        <dbReference type="EMBL" id="MTE14584.1"/>
    </source>
</evidence>
<sequence>MTSRKEETAMYPMCGGRYPSSPEQRALLVGHVERSLRGDDRTIGRLQAHG</sequence>
<comment type="caution">
    <text evidence="1">The sequence shown here is derived from an EMBL/GenBank/DDBJ whole genome shotgun (WGS) entry which is preliminary data.</text>
</comment>
<dbReference type="RefSeq" id="WP_154788983.1">
    <property type="nucleotide sequence ID" value="NZ_WMBB01000007.1"/>
</dbReference>
<gene>
    <name evidence="1" type="ORF">GLP40_17670</name>
</gene>
<proteinExistence type="predicted"/>
<organism evidence="1 2">
    <name type="scientific">Nocardia aurantiaca</name>
    <dbReference type="NCBI Taxonomy" id="2675850"/>
    <lineage>
        <taxon>Bacteria</taxon>
        <taxon>Bacillati</taxon>
        <taxon>Actinomycetota</taxon>
        <taxon>Actinomycetes</taxon>
        <taxon>Mycobacteriales</taxon>
        <taxon>Nocardiaceae</taxon>
        <taxon>Nocardia</taxon>
    </lineage>
</organism>
<keyword evidence="2" id="KW-1185">Reference proteome</keyword>
<name>A0A6I3L1U9_9NOCA</name>
<dbReference type="AlphaFoldDB" id="A0A6I3L1U9"/>
<reference evidence="1 2" key="1">
    <citation type="submission" date="2019-11" db="EMBL/GenBank/DDBJ databases">
        <title>Nocardia sp. nov. CT2-14 isolated from soil.</title>
        <authorList>
            <person name="Kanchanasin P."/>
            <person name="Tanasupawat S."/>
            <person name="Yuki M."/>
            <person name="Kudo T."/>
        </authorList>
    </citation>
    <scope>NUCLEOTIDE SEQUENCE [LARGE SCALE GENOMIC DNA]</scope>
    <source>
        <strain evidence="1 2">CT2-14</strain>
    </source>
</reference>
<protein>
    <submittedName>
        <fullName evidence="1">Uncharacterized protein</fullName>
    </submittedName>
</protein>
<accession>A0A6I3L1U9</accession>
<dbReference type="EMBL" id="WMBB01000007">
    <property type="protein sequence ID" value="MTE14584.1"/>
    <property type="molecule type" value="Genomic_DNA"/>
</dbReference>
<dbReference type="Proteomes" id="UP000432464">
    <property type="component" value="Unassembled WGS sequence"/>
</dbReference>
<evidence type="ECO:0000313" key="2">
    <source>
        <dbReference type="Proteomes" id="UP000432464"/>
    </source>
</evidence>